<dbReference type="AlphaFoldDB" id="A0AAV4WJ56"/>
<evidence type="ECO:0000313" key="1">
    <source>
        <dbReference type="EMBL" id="GIY81899.1"/>
    </source>
</evidence>
<reference evidence="1 2" key="1">
    <citation type="submission" date="2021-06" db="EMBL/GenBank/DDBJ databases">
        <title>Caerostris darwini draft genome.</title>
        <authorList>
            <person name="Kono N."/>
            <person name="Arakawa K."/>
        </authorList>
    </citation>
    <scope>NUCLEOTIDE SEQUENCE [LARGE SCALE GENOMIC DNA]</scope>
</reference>
<accession>A0AAV4WJ56</accession>
<dbReference type="Proteomes" id="UP001054837">
    <property type="component" value="Unassembled WGS sequence"/>
</dbReference>
<sequence length="115" mass="13107">MQGAFVFTSLTRGRRQFKIKYRTIRRRVCLAKGWRTRIPFWEIYVVMGTGRPLGKLALHSRIPEIAFFPVQVRVLAPSDSQMKNYLTARSIRLPFFSGGASLSAGLGEFGFSMVF</sequence>
<comment type="caution">
    <text evidence="1">The sequence shown here is derived from an EMBL/GenBank/DDBJ whole genome shotgun (WGS) entry which is preliminary data.</text>
</comment>
<organism evidence="1 2">
    <name type="scientific">Caerostris darwini</name>
    <dbReference type="NCBI Taxonomy" id="1538125"/>
    <lineage>
        <taxon>Eukaryota</taxon>
        <taxon>Metazoa</taxon>
        <taxon>Ecdysozoa</taxon>
        <taxon>Arthropoda</taxon>
        <taxon>Chelicerata</taxon>
        <taxon>Arachnida</taxon>
        <taxon>Araneae</taxon>
        <taxon>Araneomorphae</taxon>
        <taxon>Entelegynae</taxon>
        <taxon>Araneoidea</taxon>
        <taxon>Araneidae</taxon>
        <taxon>Caerostris</taxon>
    </lineage>
</organism>
<name>A0AAV4WJ56_9ARAC</name>
<protein>
    <submittedName>
        <fullName evidence="1">Uncharacterized protein</fullName>
    </submittedName>
</protein>
<gene>
    <name evidence="1" type="ORF">CDAR_43291</name>
</gene>
<keyword evidence="2" id="KW-1185">Reference proteome</keyword>
<dbReference type="EMBL" id="BPLQ01014670">
    <property type="protein sequence ID" value="GIY81899.1"/>
    <property type="molecule type" value="Genomic_DNA"/>
</dbReference>
<evidence type="ECO:0000313" key="2">
    <source>
        <dbReference type="Proteomes" id="UP001054837"/>
    </source>
</evidence>
<proteinExistence type="predicted"/>